<dbReference type="EMBL" id="RRYP01017254">
    <property type="protein sequence ID" value="TNV74232.1"/>
    <property type="molecule type" value="Genomic_DNA"/>
</dbReference>
<accession>A0A8J8NFV6</accession>
<dbReference type="Proteomes" id="UP000785679">
    <property type="component" value="Unassembled WGS sequence"/>
</dbReference>
<protein>
    <recommendedName>
        <fullName evidence="4">Transcription factor Iwr1 domain-containing protein</fullName>
    </recommendedName>
</protein>
<keyword evidence="3" id="KW-1185">Reference proteome</keyword>
<feature type="compositionally biased region" description="Basic and acidic residues" evidence="1">
    <location>
        <begin position="198"/>
        <end position="208"/>
    </location>
</feature>
<feature type="compositionally biased region" description="Acidic residues" evidence="1">
    <location>
        <begin position="285"/>
        <end position="294"/>
    </location>
</feature>
<proteinExistence type="predicted"/>
<feature type="region of interest" description="Disordered" evidence="1">
    <location>
        <begin position="160"/>
        <end position="294"/>
    </location>
</feature>
<reference evidence="2" key="1">
    <citation type="submission" date="2019-06" db="EMBL/GenBank/DDBJ databases">
        <authorList>
            <person name="Zheng W."/>
        </authorList>
    </citation>
    <scope>NUCLEOTIDE SEQUENCE</scope>
    <source>
        <strain evidence="2">QDHG01</strain>
    </source>
</reference>
<evidence type="ECO:0008006" key="4">
    <source>
        <dbReference type="Google" id="ProtNLM"/>
    </source>
</evidence>
<feature type="compositionally biased region" description="Basic and acidic residues" evidence="1">
    <location>
        <begin position="161"/>
        <end position="185"/>
    </location>
</feature>
<organism evidence="2 3">
    <name type="scientific">Halteria grandinella</name>
    <dbReference type="NCBI Taxonomy" id="5974"/>
    <lineage>
        <taxon>Eukaryota</taxon>
        <taxon>Sar</taxon>
        <taxon>Alveolata</taxon>
        <taxon>Ciliophora</taxon>
        <taxon>Intramacronucleata</taxon>
        <taxon>Spirotrichea</taxon>
        <taxon>Stichotrichia</taxon>
        <taxon>Sporadotrichida</taxon>
        <taxon>Halteriidae</taxon>
        <taxon>Halteria</taxon>
    </lineage>
</organism>
<evidence type="ECO:0000256" key="1">
    <source>
        <dbReference type="SAM" id="MobiDB-lite"/>
    </source>
</evidence>
<evidence type="ECO:0000313" key="2">
    <source>
        <dbReference type="EMBL" id="TNV74232.1"/>
    </source>
</evidence>
<feature type="compositionally biased region" description="Acidic residues" evidence="1">
    <location>
        <begin position="186"/>
        <end position="197"/>
    </location>
</feature>
<name>A0A8J8NFV6_HALGN</name>
<comment type="caution">
    <text evidence="2">The sequence shown here is derived from an EMBL/GenBank/DDBJ whole genome shotgun (WGS) entry which is preliminary data.</text>
</comment>
<evidence type="ECO:0000313" key="3">
    <source>
        <dbReference type="Proteomes" id="UP000785679"/>
    </source>
</evidence>
<gene>
    <name evidence="2" type="ORF">FGO68_gene7585</name>
</gene>
<dbReference type="AlphaFoldDB" id="A0A8J8NFV6"/>
<sequence>MDILGGNADGTLVRTGSQQLRLTKLRLPGTSVLGTAETNQSQLKEQQIRQYCLNVINLKRDERRREVLAKARERTKGAADEGAMEDNVVPVSDIQIIDLQDLVEGEVLGRANSSMADLPPRTLTDELLQAITEEQEEGDYVYDYFTYNMDELVYSDLPYMPDKRGAVQDSDHDSSDSNRESQDDKEYPDEDSSFDDEEHVRQQKLYDRDEMDDDGCGGRHRKDSLDLDEDEAADKYNLKQAKKSKQLGNRILDSLKSPTKGGPQQRTSIGTLLKVFVPTEPERDTSDDDDIKMM</sequence>